<protein>
    <recommendedName>
        <fullName evidence="2">Tudor domain-containing protein</fullName>
    </recommendedName>
</protein>
<gene>
    <name evidence="3" type="ORF">M5D96_013116</name>
</gene>
<accession>A0A9P9YCR4</accession>
<dbReference type="PANTHER" id="PTHR22948">
    <property type="entry name" value="TUDOR DOMAIN CONTAINING PROTEIN"/>
    <property type="match status" value="1"/>
</dbReference>
<dbReference type="InterPro" id="IPR002999">
    <property type="entry name" value="Tudor"/>
</dbReference>
<dbReference type="SUPFAM" id="SSF63748">
    <property type="entry name" value="Tudor/PWWP/MBT"/>
    <property type="match status" value="1"/>
</dbReference>
<evidence type="ECO:0000256" key="1">
    <source>
        <dbReference type="SAM" id="MobiDB-lite"/>
    </source>
</evidence>
<dbReference type="Gene3D" id="2.40.50.90">
    <property type="match status" value="1"/>
</dbReference>
<sequence>MWYPNNYNWQHNRAVVRRNFYQYPNMSACNYDMQVFYKIFPQSRPYNFYQQPVNYYNYQHRGFHYNFQEQCFTTPIQINPHNYPQLNQRSNHCSFPQIRPSYCSYTSKQGNCNRCRSPKNRLCNCSYASQQDNSSQQPKIAAKEMVASLEIALVENSSDLGGGGENDYCRALSQAVVNEDFFEKEESACANYSRSRPKDEQETKNILSDDEERKSSEKVNSTHVEYNEAQAFKCAVEILDFSEEDKTVCCNYPQKPQNPENTNPSYYLDEQEIRKIVFDDEELKSSEKKNESSVECVSDDTGWINSGKETASPVENNEPQALDFDFFQEDEIVSSNFSQVKPKLQKPQDSYPISYPDEPKIGTNESEDKEWISLKKEKPSSIVNVNESVALDGSRENASPASHVDDECIYPEDSVRLEFQLPARDIKATLNVKERFEMQLVKVCSPHNFKIWIYDEKIHDYWVLSCNMQTFYENQDMKTFTIPGSLIALNHLCVVRSCNSGVWERAKVVRHQPTNIMKTIDVELLDTGDIMCVSYGDVKFLKKEFAVLPPLCLHGRLAYIVPWKGSTWSSSVSAYFFRLIRYRRLLAKIEAIKDNVAYLVLVDPLINSPIKNINKILIHSGWGRRCFTP</sequence>
<proteinExistence type="predicted"/>
<dbReference type="GO" id="GO:0043186">
    <property type="term" value="C:P granule"/>
    <property type="evidence" value="ECO:0007669"/>
    <property type="project" value="TreeGrafter"/>
</dbReference>
<dbReference type="Proteomes" id="UP001059596">
    <property type="component" value="Unassembled WGS sequence"/>
</dbReference>
<dbReference type="Pfam" id="PF00567">
    <property type="entry name" value="TUDOR"/>
    <property type="match status" value="1"/>
</dbReference>
<name>A0A9P9YCR4_9MUSC</name>
<feature type="region of interest" description="Disordered" evidence="1">
    <location>
        <begin position="340"/>
        <end position="364"/>
    </location>
</feature>
<feature type="domain" description="Tudor" evidence="2">
    <location>
        <begin position="485"/>
        <end position="546"/>
    </location>
</feature>
<evidence type="ECO:0000259" key="2">
    <source>
        <dbReference type="SMART" id="SM00333"/>
    </source>
</evidence>
<dbReference type="Gene3D" id="2.30.30.140">
    <property type="match status" value="1"/>
</dbReference>
<dbReference type="GO" id="GO:0007283">
    <property type="term" value="P:spermatogenesis"/>
    <property type="evidence" value="ECO:0007669"/>
    <property type="project" value="TreeGrafter"/>
</dbReference>
<dbReference type="AlphaFoldDB" id="A0A9P9YCR4"/>
<dbReference type="SMART" id="SM00333">
    <property type="entry name" value="TUDOR"/>
    <property type="match status" value="1"/>
</dbReference>
<dbReference type="EMBL" id="JAMKOV010000080">
    <property type="protein sequence ID" value="KAI8034154.1"/>
    <property type="molecule type" value="Genomic_DNA"/>
</dbReference>
<dbReference type="InterPro" id="IPR035437">
    <property type="entry name" value="SNase_OB-fold_sf"/>
</dbReference>
<evidence type="ECO:0000313" key="4">
    <source>
        <dbReference type="Proteomes" id="UP001059596"/>
    </source>
</evidence>
<dbReference type="GO" id="GO:0034587">
    <property type="term" value="P:piRNA processing"/>
    <property type="evidence" value="ECO:0007669"/>
    <property type="project" value="TreeGrafter"/>
</dbReference>
<dbReference type="PANTHER" id="PTHR22948:SF29">
    <property type="entry name" value="FI02030P-RELATED"/>
    <property type="match status" value="1"/>
</dbReference>
<reference evidence="3" key="1">
    <citation type="journal article" date="2023" name="Genome Biol. Evol.">
        <title>Long-read-based Genome Assembly of Drosophila gunungcola Reveals Fewer Chemosensory Genes in Flower-breeding Species.</title>
        <authorList>
            <person name="Negi A."/>
            <person name="Liao B.Y."/>
            <person name="Yeh S.D."/>
        </authorList>
    </citation>
    <scope>NUCLEOTIDE SEQUENCE</scope>
    <source>
        <strain evidence="3">Sukarami</strain>
    </source>
</reference>
<dbReference type="InterPro" id="IPR050621">
    <property type="entry name" value="Tudor_domain_containing"/>
</dbReference>
<evidence type="ECO:0000313" key="3">
    <source>
        <dbReference type="EMBL" id="KAI8034154.1"/>
    </source>
</evidence>
<keyword evidence="4" id="KW-1185">Reference proteome</keyword>
<dbReference type="GO" id="GO:0030719">
    <property type="term" value="P:P granule organization"/>
    <property type="evidence" value="ECO:0007669"/>
    <property type="project" value="TreeGrafter"/>
</dbReference>
<feature type="region of interest" description="Disordered" evidence="1">
    <location>
        <begin position="192"/>
        <end position="221"/>
    </location>
</feature>
<dbReference type="OrthoDB" id="9995375at2759"/>
<comment type="caution">
    <text evidence="3">The sequence shown here is derived from an EMBL/GenBank/DDBJ whole genome shotgun (WGS) entry which is preliminary data.</text>
</comment>
<organism evidence="3 4">
    <name type="scientific">Drosophila gunungcola</name>
    <name type="common">fruit fly</name>
    <dbReference type="NCBI Taxonomy" id="103775"/>
    <lineage>
        <taxon>Eukaryota</taxon>
        <taxon>Metazoa</taxon>
        <taxon>Ecdysozoa</taxon>
        <taxon>Arthropoda</taxon>
        <taxon>Hexapoda</taxon>
        <taxon>Insecta</taxon>
        <taxon>Pterygota</taxon>
        <taxon>Neoptera</taxon>
        <taxon>Endopterygota</taxon>
        <taxon>Diptera</taxon>
        <taxon>Brachycera</taxon>
        <taxon>Muscomorpha</taxon>
        <taxon>Ephydroidea</taxon>
        <taxon>Drosophilidae</taxon>
        <taxon>Drosophila</taxon>
        <taxon>Sophophora</taxon>
    </lineage>
</organism>